<name>A0ABY8WN68_9ACTN</name>
<dbReference type="RefSeq" id="WP_284919935.1">
    <property type="nucleotide sequence ID" value="NZ_CP126980.1"/>
</dbReference>
<sequence length="114" mass="11497">MKGFPLTVTRRGGFAGVDDSVRIAADGSAVVTHRGRPPVRTAVSAATMAELRQLLAGPASTGRGTSSVSPAVCADGYEYEIVTGSATTAVHGCDTAHAIAQNPVLTLVAGLFEG</sequence>
<dbReference type="EMBL" id="CP126980">
    <property type="protein sequence ID" value="WIM98553.1"/>
    <property type="molecule type" value="Genomic_DNA"/>
</dbReference>
<protein>
    <submittedName>
        <fullName evidence="1">Uncharacterized protein</fullName>
    </submittedName>
</protein>
<organism evidence="1 2">
    <name type="scientific">Actinoplanes oblitus</name>
    <dbReference type="NCBI Taxonomy" id="3040509"/>
    <lineage>
        <taxon>Bacteria</taxon>
        <taxon>Bacillati</taxon>
        <taxon>Actinomycetota</taxon>
        <taxon>Actinomycetes</taxon>
        <taxon>Micromonosporales</taxon>
        <taxon>Micromonosporaceae</taxon>
        <taxon>Actinoplanes</taxon>
    </lineage>
</organism>
<accession>A0ABY8WN68</accession>
<proteinExistence type="predicted"/>
<reference evidence="1 2" key="1">
    <citation type="submission" date="2023-06" db="EMBL/GenBank/DDBJ databases">
        <authorList>
            <person name="Yushchuk O."/>
            <person name="Binda E."/>
            <person name="Ruckert-Reed C."/>
            <person name="Fedorenko V."/>
            <person name="Kalinowski J."/>
            <person name="Marinelli F."/>
        </authorList>
    </citation>
    <scope>NUCLEOTIDE SEQUENCE [LARGE SCALE GENOMIC DNA]</scope>
    <source>
        <strain evidence="1 2">NRRL 3884</strain>
    </source>
</reference>
<dbReference type="Proteomes" id="UP001240150">
    <property type="component" value="Chromosome"/>
</dbReference>
<gene>
    <name evidence="1" type="ORF">ACTOB_002156</name>
</gene>
<evidence type="ECO:0000313" key="2">
    <source>
        <dbReference type="Proteomes" id="UP001240150"/>
    </source>
</evidence>
<keyword evidence="2" id="KW-1185">Reference proteome</keyword>
<evidence type="ECO:0000313" key="1">
    <source>
        <dbReference type="EMBL" id="WIM98553.1"/>
    </source>
</evidence>